<dbReference type="OrthoDB" id="19448at2759"/>
<evidence type="ECO:0000256" key="6">
    <source>
        <dbReference type="RuleBase" id="RU003355"/>
    </source>
</evidence>
<evidence type="ECO:0000256" key="1">
    <source>
        <dbReference type="ARBA" id="ARBA00011073"/>
    </source>
</evidence>
<name>A0A0C3QVY5_9AGAM</name>
<evidence type="ECO:0000256" key="4">
    <source>
        <dbReference type="ARBA" id="ARBA00022825"/>
    </source>
</evidence>
<dbReference type="InterPro" id="IPR000209">
    <property type="entry name" value="Peptidase_S8/S53_dom"/>
</dbReference>
<dbReference type="PANTHER" id="PTHR43806">
    <property type="entry name" value="PEPTIDASE S8"/>
    <property type="match status" value="1"/>
</dbReference>
<feature type="domain" description="Peptidase S8/S53" evidence="7">
    <location>
        <begin position="93"/>
        <end position="318"/>
    </location>
</feature>
<dbReference type="SUPFAM" id="SSF54897">
    <property type="entry name" value="Protease propeptides/inhibitors"/>
    <property type="match status" value="1"/>
</dbReference>
<dbReference type="InterPro" id="IPR023827">
    <property type="entry name" value="Peptidase_S8_Asp-AS"/>
</dbReference>
<reference evidence="9 10" key="1">
    <citation type="submission" date="2014-04" db="EMBL/GenBank/DDBJ databases">
        <authorList>
            <consortium name="DOE Joint Genome Institute"/>
            <person name="Kuo A."/>
            <person name="Girlanda M."/>
            <person name="Perotto S."/>
            <person name="Kohler A."/>
            <person name="Nagy L.G."/>
            <person name="Floudas D."/>
            <person name="Copeland A."/>
            <person name="Barry K.W."/>
            <person name="Cichocki N."/>
            <person name="Veneault-Fourrey C."/>
            <person name="LaButti K."/>
            <person name="Lindquist E.A."/>
            <person name="Lipzen A."/>
            <person name="Lundell T."/>
            <person name="Morin E."/>
            <person name="Murat C."/>
            <person name="Sun H."/>
            <person name="Tunlid A."/>
            <person name="Henrissat B."/>
            <person name="Grigoriev I.V."/>
            <person name="Hibbett D.S."/>
            <person name="Martin F."/>
            <person name="Nordberg H.P."/>
            <person name="Cantor M.N."/>
            <person name="Hua S.X."/>
        </authorList>
    </citation>
    <scope>NUCLEOTIDE SEQUENCE [LARGE SCALE GENOMIC DNA]</scope>
    <source>
        <strain evidence="9 10">MUT 4182</strain>
    </source>
</reference>
<gene>
    <name evidence="9" type="ORF">M407DRAFT_65214</name>
</gene>
<dbReference type="PRINTS" id="PR00723">
    <property type="entry name" value="SUBTILISIN"/>
</dbReference>
<comment type="similarity">
    <text evidence="1 5 6">Belongs to the peptidase S8 family.</text>
</comment>
<feature type="active site" description="Charge relay system" evidence="5">
    <location>
        <position position="133"/>
    </location>
</feature>
<dbReference type="Gene3D" id="3.30.70.80">
    <property type="entry name" value="Peptidase S8 propeptide/proteinase inhibitor I9"/>
    <property type="match status" value="1"/>
</dbReference>
<dbReference type="PROSITE" id="PS00138">
    <property type="entry name" value="SUBTILASE_SER"/>
    <property type="match status" value="1"/>
</dbReference>
<dbReference type="AlphaFoldDB" id="A0A0C3QVY5"/>
<accession>A0A0C3QVY5</accession>
<evidence type="ECO:0000256" key="5">
    <source>
        <dbReference type="PROSITE-ProRule" id="PRU01240"/>
    </source>
</evidence>
<dbReference type="InterPro" id="IPR034193">
    <property type="entry name" value="PCSK9_ProteinaseK-like"/>
</dbReference>
<dbReference type="SUPFAM" id="SSF52743">
    <property type="entry name" value="Subtilisin-like"/>
    <property type="match status" value="1"/>
</dbReference>
<dbReference type="PROSITE" id="PS51892">
    <property type="entry name" value="SUBTILASE"/>
    <property type="match status" value="1"/>
</dbReference>
<dbReference type="InterPro" id="IPR022398">
    <property type="entry name" value="Peptidase_S8_His-AS"/>
</dbReference>
<evidence type="ECO:0008006" key="11">
    <source>
        <dbReference type="Google" id="ProtNLM"/>
    </source>
</evidence>
<dbReference type="GO" id="GO:0004252">
    <property type="term" value="F:serine-type endopeptidase activity"/>
    <property type="evidence" value="ECO:0007669"/>
    <property type="project" value="UniProtKB-UniRule"/>
</dbReference>
<evidence type="ECO:0000256" key="2">
    <source>
        <dbReference type="ARBA" id="ARBA00022670"/>
    </source>
</evidence>
<feature type="active site" description="Charge relay system" evidence="5">
    <location>
        <position position="288"/>
    </location>
</feature>
<evidence type="ECO:0000256" key="3">
    <source>
        <dbReference type="ARBA" id="ARBA00022801"/>
    </source>
</evidence>
<evidence type="ECO:0000313" key="10">
    <source>
        <dbReference type="Proteomes" id="UP000054248"/>
    </source>
</evidence>
<keyword evidence="10" id="KW-1185">Reference proteome</keyword>
<dbReference type="PROSITE" id="PS00137">
    <property type="entry name" value="SUBTILASE_HIS"/>
    <property type="match status" value="1"/>
</dbReference>
<keyword evidence="4 5" id="KW-0720">Serine protease</keyword>
<keyword evidence="2 5" id="KW-0645">Protease</keyword>
<evidence type="ECO:0000313" key="9">
    <source>
        <dbReference type="EMBL" id="KIO33851.1"/>
    </source>
</evidence>
<dbReference type="CDD" id="cd04077">
    <property type="entry name" value="Peptidases_S8_PCSK9_ProteinaseK_like"/>
    <property type="match status" value="1"/>
</dbReference>
<keyword evidence="3 5" id="KW-0378">Hydrolase</keyword>
<organism evidence="9 10">
    <name type="scientific">Tulasnella calospora MUT 4182</name>
    <dbReference type="NCBI Taxonomy" id="1051891"/>
    <lineage>
        <taxon>Eukaryota</taxon>
        <taxon>Fungi</taxon>
        <taxon>Dikarya</taxon>
        <taxon>Basidiomycota</taxon>
        <taxon>Agaricomycotina</taxon>
        <taxon>Agaricomycetes</taxon>
        <taxon>Cantharellales</taxon>
        <taxon>Tulasnellaceae</taxon>
        <taxon>Tulasnella</taxon>
    </lineage>
</organism>
<dbReference type="GO" id="GO:0006508">
    <property type="term" value="P:proteolysis"/>
    <property type="evidence" value="ECO:0007669"/>
    <property type="project" value="UniProtKB-KW"/>
</dbReference>
<dbReference type="InterPro" id="IPR015500">
    <property type="entry name" value="Peptidase_S8_subtilisin-rel"/>
</dbReference>
<sequence length="375" mass="37979">MVAESTASDATSVLSFNQTVFDGYSAELDDDCVAKLIASADVAWVEEDAVVRISGSQTNAPWGLSRLSSTTTLPANSNVNSLTFDYTFNDEAGSGVDVYVIDTGIRVTHQDYQGRAEMIFSLPGLAKTDDNGHGSHVSGTIAGNIFGVAKKASLFGIKVMDADGSGSTSGIIQGIQVAMQAAAQSNRPSVINMSIGGAGSRALDSAATAAVNAGMFVVVAAGNDAVDAGNDSPARAPAAITVGAMNIVDRVSTFSNFGASVDIFAPGEDIISCGITSDTDVASLSGTSMATPHIAGLVALLASQQPDITPAGMSDLIKSLGTSNALRGLPSRDTVNLLAQNLLPDSGLATTSTSLISTTAAVTTKTAENATTTLN</sequence>
<dbReference type="InterPro" id="IPR050131">
    <property type="entry name" value="Peptidase_S8_subtilisin-like"/>
</dbReference>
<dbReference type="FunFam" id="3.40.50.200:FF:000007">
    <property type="entry name" value="Subtilisin-like serine protease"/>
    <property type="match status" value="1"/>
</dbReference>
<protein>
    <recommendedName>
        <fullName evidence="11">Peptidase S8/S53 domain-containing protein</fullName>
    </recommendedName>
</protein>
<dbReference type="PROSITE" id="PS00136">
    <property type="entry name" value="SUBTILASE_ASP"/>
    <property type="match status" value="1"/>
</dbReference>
<proteinExistence type="inferred from homology"/>
<reference evidence="10" key="2">
    <citation type="submission" date="2015-01" db="EMBL/GenBank/DDBJ databases">
        <title>Evolutionary Origins and Diversification of the Mycorrhizal Mutualists.</title>
        <authorList>
            <consortium name="DOE Joint Genome Institute"/>
            <consortium name="Mycorrhizal Genomics Consortium"/>
            <person name="Kohler A."/>
            <person name="Kuo A."/>
            <person name="Nagy L.G."/>
            <person name="Floudas D."/>
            <person name="Copeland A."/>
            <person name="Barry K.W."/>
            <person name="Cichocki N."/>
            <person name="Veneault-Fourrey C."/>
            <person name="LaButti K."/>
            <person name="Lindquist E.A."/>
            <person name="Lipzen A."/>
            <person name="Lundell T."/>
            <person name="Morin E."/>
            <person name="Murat C."/>
            <person name="Riley R."/>
            <person name="Ohm R."/>
            <person name="Sun H."/>
            <person name="Tunlid A."/>
            <person name="Henrissat B."/>
            <person name="Grigoriev I.V."/>
            <person name="Hibbett D.S."/>
            <person name="Martin F."/>
        </authorList>
    </citation>
    <scope>NUCLEOTIDE SEQUENCE [LARGE SCALE GENOMIC DNA]</scope>
    <source>
        <strain evidence="10">MUT 4182</strain>
    </source>
</reference>
<dbReference type="PANTHER" id="PTHR43806:SF11">
    <property type="entry name" value="CEREVISIN-RELATED"/>
    <property type="match status" value="1"/>
</dbReference>
<dbReference type="STRING" id="1051891.A0A0C3QVY5"/>
<dbReference type="InterPro" id="IPR037045">
    <property type="entry name" value="S8pro/Inhibitor_I9_sf"/>
</dbReference>
<dbReference type="InterPro" id="IPR036852">
    <property type="entry name" value="Peptidase_S8/S53_dom_sf"/>
</dbReference>
<dbReference type="Pfam" id="PF05922">
    <property type="entry name" value="Inhibitor_I9"/>
    <property type="match status" value="1"/>
</dbReference>
<feature type="domain" description="Inhibitor I9" evidence="8">
    <location>
        <begin position="11"/>
        <end position="53"/>
    </location>
</feature>
<dbReference type="Pfam" id="PF00082">
    <property type="entry name" value="Peptidase_S8"/>
    <property type="match status" value="1"/>
</dbReference>
<dbReference type="GO" id="GO:0005615">
    <property type="term" value="C:extracellular space"/>
    <property type="evidence" value="ECO:0007669"/>
    <property type="project" value="TreeGrafter"/>
</dbReference>
<dbReference type="HOGENOM" id="CLU_011263_1_0_1"/>
<evidence type="ECO:0000259" key="7">
    <source>
        <dbReference type="Pfam" id="PF00082"/>
    </source>
</evidence>
<dbReference type="EMBL" id="KN822946">
    <property type="protein sequence ID" value="KIO33851.1"/>
    <property type="molecule type" value="Genomic_DNA"/>
</dbReference>
<dbReference type="InterPro" id="IPR023828">
    <property type="entry name" value="Peptidase_S8_Ser-AS"/>
</dbReference>
<dbReference type="Gene3D" id="3.40.50.200">
    <property type="entry name" value="Peptidase S8/S53 domain"/>
    <property type="match status" value="1"/>
</dbReference>
<evidence type="ECO:0000259" key="8">
    <source>
        <dbReference type="Pfam" id="PF05922"/>
    </source>
</evidence>
<feature type="active site" description="Charge relay system" evidence="5">
    <location>
        <position position="102"/>
    </location>
</feature>
<dbReference type="Proteomes" id="UP000054248">
    <property type="component" value="Unassembled WGS sequence"/>
</dbReference>
<dbReference type="InterPro" id="IPR010259">
    <property type="entry name" value="S8pro/Inhibitor_I9"/>
</dbReference>